<evidence type="ECO:0000256" key="2">
    <source>
        <dbReference type="ARBA" id="ARBA00022777"/>
    </source>
</evidence>
<organism evidence="6 7">
    <name type="scientific">Muriicola marianensis</name>
    <dbReference type="NCBI Taxonomy" id="1324801"/>
    <lineage>
        <taxon>Bacteria</taxon>
        <taxon>Pseudomonadati</taxon>
        <taxon>Bacteroidota</taxon>
        <taxon>Flavobacteriia</taxon>
        <taxon>Flavobacteriales</taxon>
        <taxon>Flavobacteriaceae</taxon>
        <taxon>Muriicola</taxon>
    </lineage>
</organism>
<dbReference type="EMBL" id="BMFH01000002">
    <property type="protein sequence ID" value="GGD54682.1"/>
    <property type="molecule type" value="Genomic_DNA"/>
</dbReference>
<dbReference type="SUPFAM" id="SSF55874">
    <property type="entry name" value="ATPase domain of HSP90 chaperone/DNA topoisomerase II/histidine kinase"/>
    <property type="match status" value="1"/>
</dbReference>
<evidence type="ECO:0000259" key="5">
    <source>
        <dbReference type="PROSITE" id="PS50109"/>
    </source>
</evidence>
<keyword evidence="1" id="KW-0808">Transferase</keyword>
<dbReference type="Proteomes" id="UP000625780">
    <property type="component" value="Unassembled WGS sequence"/>
</dbReference>
<keyword evidence="4" id="KW-0812">Transmembrane</keyword>
<evidence type="ECO:0000256" key="1">
    <source>
        <dbReference type="ARBA" id="ARBA00022679"/>
    </source>
</evidence>
<dbReference type="InterPro" id="IPR003594">
    <property type="entry name" value="HATPase_dom"/>
</dbReference>
<dbReference type="InterPro" id="IPR050482">
    <property type="entry name" value="Sensor_HK_TwoCompSys"/>
</dbReference>
<dbReference type="PROSITE" id="PS50109">
    <property type="entry name" value="HIS_KIN"/>
    <property type="match status" value="1"/>
</dbReference>
<keyword evidence="7" id="KW-1185">Reference proteome</keyword>
<evidence type="ECO:0000313" key="6">
    <source>
        <dbReference type="EMBL" id="GGD54682.1"/>
    </source>
</evidence>
<dbReference type="Gene3D" id="1.20.5.1930">
    <property type="match status" value="1"/>
</dbReference>
<dbReference type="CDD" id="cd16917">
    <property type="entry name" value="HATPase_UhpB-NarQ-NarX-like"/>
    <property type="match status" value="1"/>
</dbReference>
<comment type="caution">
    <text evidence="6">The sequence shown here is derived from an EMBL/GenBank/DDBJ whole genome shotgun (WGS) entry which is preliminary data.</text>
</comment>
<dbReference type="InterPro" id="IPR036890">
    <property type="entry name" value="HATPase_C_sf"/>
</dbReference>
<sequence length="321" mass="36340">MKVLLVFMIISFGSLCEIRGCNLTLPFYSTIDILLFEPQTGNETLKEKEQEIREISDIQDRKLRNRNVLALILAIALLLIIVIGVLLYRNFQHKLTLRQKKLDRMELESRLLTIEAALNGEERERARVASELHDGLGSLLSGIKFSYQNILPSRDDSKINMEAYSKGMYMLDNALAEVRRIAHNMMPATLIKFGLDTALRDFCSEADQREDLIISYQSIGLEEMELEQSESLAIYRIIQELVHNAIKHAKAKKVIVQLIFSAGKLNITVEDDGIGFNPELTDRSKGIGWNSISNRINLLRGELDLQTSPGKGTSVHISVRI</sequence>
<gene>
    <name evidence="6" type="ORF">GCM10011361_21530</name>
</gene>
<keyword evidence="3" id="KW-0902">Two-component regulatory system</keyword>
<evidence type="ECO:0000256" key="4">
    <source>
        <dbReference type="SAM" id="Phobius"/>
    </source>
</evidence>
<dbReference type="RefSeq" id="WP_188370786.1">
    <property type="nucleotide sequence ID" value="NZ_BMFH01000002.1"/>
</dbReference>
<evidence type="ECO:0000256" key="3">
    <source>
        <dbReference type="ARBA" id="ARBA00023012"/>
    </source>
</evidence>
<keyword evidence="4" id="KW-1133">Transmembrane helix</keyword>
<dbReference type="Pfam" id="PF07730">
    <property type="entry name" value="HisKA_3"/>
    <property type="match status" value="1"/>
</dbReference>
<dbReference type="InterPro" id="IPR005467">
    <property type="entry name" value="His_kinase_dom"/>
</dbReference>
<reference evidence="7" key="1">
    <citation type="journal article" date="2019" name="Int. J. Syst. Evol. Microbiol.">
        <title>The Global Catalogue of Microorganisms (GCM) 10K type strain sequencing project: providing services to taxonomists for standard genome sequencing and annotation.</title>
        <authorList>
            <consortium name="The Broad Institute Genomics Platform"/>
            <consortium name="The Broad Institute Genome Sequencing Center for Infectious Disease"/>
            <person name="Wu L."/>
            <person name="Ma J."/>
        </authorList>
    </citation>
    <scope>NUCLEOTIDE SEQUENCE [LARGE SCALE GENOMIC DNA]</scope>
    <source>
        <strain evidence="7">CGMCC 1.12606</strain>
    </source>
</reference>
<keyword evidence="2" id="KW-0418">Kinase</keyword>
<dbReference type="Pfam" id="PF02518">
    <property type="entry name" value="HATPase_c"/>
    <property type="match status" value="1"/>
</dbReference>
<protein>
    <recommendedName>
        <fullName evidence="5">Histidine kinase domain-containing protein</fullName>
    </recommendedName>
</protein>
<feature type="transmembrane region" description="Helical" evidence="4">
    <location>
        <begin position="68"/>
        <end position="88"/>
    </location>
</feature>
<dbReference type="PANTHER" id="PTHR24421">
    <property type="entry name" value="NITRATE/NITRITE SENSOR PROTEIN NARX-RELATED"/>
    <property type="match status" value="1"/>
</dbReference>
<dbReference type="InterPro" id="IPR011712">
    <property type="entry name" value="Sig_transdc_His_kin_sub3_dim/P"/>
</dbReference>
<feature type="domain" description="Histidine kinase" evidence="5">
    <location>
        <begin position="234"/>
        <end position="321"/>
    </location>
</feature>
<evidence type="ECO:0000313" key="7">
    <source>
        <dbReference type="Proteomes" id="UP000625780"/>
    </source>
</evidence>
<proteinExistence type="predicted"/>
<name>A0ABQ1R1H2_9FLAO</name>
<dbReference type="Gene3D" id="3.30.565.10">
    <property type="entry name" value="Histidine kinase-like ATPase, C-terminal domain"/>
    <property type="match status" value="1"/>
</dbReference>
<keyword evidence="4" id="KW-0472">Membrane</keyword>
<dbReference type="SMART" id="SM00387">
    <property type="entry name" value="HATPase_c"/>
    <property type="match status" value="1"/>
</dbReference>
<accession>A0ABQ1R1H2</accession>